<protein>
    <submittedName>
        <fullName evidence="1">Uncharacterized protein</fullName>
    </submittedName>
</protein>
<dbReference type="SUPFAM" id="SSF55874">
    <property type="entry name" value="ATPase domain of HSP90 chaperone/DNA topoisomerase II/histidine kinase"/>
    <property type="match status" value="1"/>
</dbReference>
<proteinExistence type="predicted"/>
<gene>
    <name evidence="1" type="ORF">EZS27_023450</name>
</gene>
<dbReference type="EMBL" id="SNRY01001968">
    <property type="protein sequence ID" value="KAA6327572.1"/>
    <property type="molecule type" value="Genomic_DNA"/>
</dbReference>
<dbReference type="GO" id="GO:0003676">
    <property type="term" value="F:nucleic acid binding"/>
    <property type="evidence" value="ECO:0007669"/>
    <property type="project" value="InterPro"/>
</dbReference>
<dbReference type="InterPro" id="IPR036890">
    <property type="entry name" value="HATPase_C_sf"/>
</dbReference>
<dbReference type="AlphaFoldDB" id="A0A5J4R1J3"/>
<accession>A0A5J4R1J3</accession>
<dbReference type="Gene3D" id="3.40.1350.10">
    <property type="match status" value="1"/>
</dbReference>
<reference evidence="1" key="1">
    <citation type="submission" date="2019-03" db="EMBL/GenBank/DDBJ databases">
        <title>Single cell metagenomics reveals metabolic interactions within the superorganism composed of flagellate Streblomastix strix and complex community of Bacteroidetes bacteria on its surface.</title>
        <authorList>
            <person name="Treitli S.C."/>
            <person name="Kolisko M."/>
            <person name="Husnik F."/>
            <person name="Keeling P."/>
            <person name="Hampl V."/>
        </authorList>
    </citation>
    <scope>NUCLEOTIDE SEQUENCE</scope>
    <source>
        <strain evidence="1">STM</strain>
    </source>
</reference>
<organism evidence="1">
    <name type="scientific">termite gut metagenome</name>
    <dbReference type="NCBI Taxonomy" id="433724"/>
    <lineage>
        <taxon>unclassified sequences</taxon>
        <taxon>metagenomes</taxon>
        <taxon>organismal metagenomes</taxon>
    </lineage>
</organism>
<evidence type="ECO:0000313" key="1">
    <source>
        <dbReference type="EMBL" id="KAA6327572.1"/>
    </source>
</evidence>
<comment type="caution">
    <text evidence="1">The sequence shown here is derived from an EMBL/GenBank/DDBJ whole genome shotgun (WGS) entry which is preliminary data.</text>
</comment>
<dbReference type="InterPro" id="IPR011856">
    <property type="entry name" value="tRNA_endonuc-like_dom_sf"/>
</dbReference>
<name>A0A5J4R1J3_9ZZZZ</name>
<sequence length="715" mass="83184">MLGYIKGTGIWYKAELNTIKKKEESPLHPVFEAFTNSLEAILIKKKEYSSDDNGEINISLHLVKDLLSNEDNKYRFNRIVVEDSGIGFTDKEFERFINLRDDRKNFFNKGTGRIQFIHAFDKTKIASIYHDNKSSTGYKKREMTLSKSDIFLNQNAIIRLDKEEDIIADRTSTTIILETLLNTKENIYFSTLTTGEVKNQLIRHYLAEFCENRNNLPKIMIKSYIDDHENSSLEITSDDIPTPDKIESIDIYYSKIINNNIEKTSNKETFTLRAFLIAENELDKNELKLISKGEIAKDVKLDKLLPTDIINGKRFLFLLSGQYIDERDSDTRGEIDIPLRKEFKKRNSDFLSSEEAILLEEIEEKTNQKIISLYEEIEEKNIEREKSIEELQEMFLLNPQTLKSLQNKINIGDSDEIILRKVYESDAKIIAKKDAEIKQQIKDLEQLVPNRTDDYSNQLRVKINEFVKSIPIQNRTALTQYVARRKLVLELFQKILDKELIKLKNGGRIDEDLMHNLIFQQSSDDPENSDLWLINEDFIYFKGTSESKLGDIQFNGESIFKDKLSTEEEEYRFKQNGDAKQKRTDILLFPKEGKCIIIELKAPEINVSDHLNQINRYASLINNLSKDSFKFTTYYGYLIGESVDVDDIADSDSDFKSAFNLGFIFRPYKRIIGKFGKNDGGLYTEIIKYSTLLERANQRNKIFIEKLEKGNKPNQ</sequence>